<dbReference type="Pfam" id="PF02518">
    <property type="entry name" value="HATPase_c"/>
    <property type="match status" value="1"/>
</dbReference>
<keyword evidence="11 14" id="KW-1133">Transmembrane helix</keyword>
<proteinExistence type="predicted"/>
<evidence type="ECO:0000259" key="15">
    <source>
        <dbReference type="PROSITE" id="PS50109"/>
    </source>
</evidence>
<evidence type="ECO:0000313" key="17">
    <source>
        <dbReference type="EMBL" id="SMC05163.1"/>
    </source>
</evidence>
<evidence type="ECO:0000256" key="12">
    <source>
        <dbReference type="ARBA" id="ARBA00023012"/>
    </source>
</evidence>
<accession>A0A1W1WHF5</accession>
<dbReference type="PANTHER" id="PTHR45528">
    <property type="entry name" value="SENSOR HISTIDINE KINASE CPXA"/>
    <property type="match status" value="1"/>
</dbReference>
<feature type="domain" description="HAMP" evidence="16">
    <location>
        <begin position="198"/>
        <end position="252"/>
    </location>
</feature>
<dbReference type="CDD" id="cd00082">
    <property type="entry name" value="HisKA"/>
    <property type="match status" value="1"/>
</dbReference>
<dbReference type="SUPFAM" id="SSF47384">
    <property type="entry name" value="Homodimeric domain of signal transducing histidine kinase"/>
    <property type="match status" value="1"/>
</dbReference>
<evidence type="ECO:0000256" key="2">
    <source>
        <dbReference type="ARBA" id="ARBA00004651"/>
    </source>
</evidence>
<organism evidence="17 18">
    <name type="scientific">Sulfobacillus thermosulfidooxidans (strain DSM 9293 / VKM B-1269 / AT-1)</name>
    <dbReference type="NCBI Taxonomy" id="929705"/>
    <lineage>
        <taxon>Bacteria</taxon>
        <taxon>Bacillati</taxon>
        <taxon>Bacillota</taxon>
        <taxon>Clostridia</taxon>
        <taxon>Eubacteriales</taxon>
        <taxon>Clostridiales Family XVII. Incertae Sedis</taxon>
        <taxon>Sulfobacillus</taxon>
    </lineage>
</organism>
<evidence type="ECO:0000256" key="5">
    <source>
        <dbReference type="ARBA" id="ARBA00022553"/>
    </source>
</evidence>
<dbReference type="Pfam" id="PF00512">
    <property type="entry name" value="HisKA"/>
    <property type="match status" value="1"/>
</dbReference>
<dbReference type="AlphaFoldDB" id="A0A1W1WHF5"/>
<keyword evidence="9" id="KW-0418">Kinase</keyword>
<keyword evidence="8" id="KW-0547">Nucleotide-binding</keyword>
<protein>
    <recommendedName>
        <fullName evidence="3">histidine kinase</fullName>
        <ecNumber evidence="3">2.7.13.3</ecNumber>
    </recommendedName>
</protein>
<reference evidence="18" key="1">
    <citation type="submission" date="2017-04" db="EMBL/GenBank/DDBJ databases">
        <authorList>
            <person name="Varghese N."/>
            <person name="Submissions S."/>
        </authorList>
    </citation>
    <scope>NUCLEOTIDE SEQUENCE [LARGE SCALE GENOMIC DNA]</scope>
    <source>
        <strain evidence="18">DSM 9293</strain>
    </source>
</reference>
<dbReference type="PRINTS" id="PR00344">
    <property type="entry name" value="BCTRLSENSOR"/>
</dbReference>
<evidence type="ECO:0000256" key="13">
    <source>
        <dbReference type="ARBA" id="ARBA00023136"/>
    </source>
</evidence>
<dbReference type="RefSeq" id="WP_084661508.1">
    <property type="nucleotide sequence ID" value="NZ_FWWY01000001.1"/>
</dbReference>
<evidence type="ECO:0000313" key="18">
    <source>
        <dbReference type="Proteomes" id="UP000192660"/>
    </source>
</evidence>
<name>A0A1W1WHF5_SULTA</name>
<comment type="catalytic activity">
    <reaction evidence="1">
        <text>ATP + protein L-histidine = ADP + protein N-phospho-L-histidine.</text>
        <dbReference type="EC" id="2.7.13.3"/>
    </reaction>
</comment>
<keyword evidence="5" id="KW-0597">Phosphoprotein</keyword>
<dbReference type="Gene3D" id="3.30.565.10">
    <property type="entry name" value="Histidine kinase-like ATPase, C-terminal domain"/>
    <property type="match status" value="1"/>
</dbReference>
<dbReference type="InterPro" id="IPR036890">
    <property type="entry name" value="HATPase_C_sf"/>
</dbReference>
<dbReference type="InterPro" id="IPR036097">
    <property type="entry name" value="HisK_dim/P_sf"/>
</dbReference>
<keyword evidence="10" id="KW-0067">ATP-binding</keyword>
<dbReference type="CDD" id="cd06225">
    <property type="entry name" value="HAMP"/>
    <property type="match status" value="1"/>
</dbReference>
<keyword evidence="13 14" id="KW-0472">Membrane</keyword>
<evidence type="ECO:0000256" key="3">
    <source>
        <dbReference type="ARBA" id="ARBA00012438"/>
    </source>
</evidence>
<evidence type="ECO:0000256" key="9">
    <source>
        <dbReference type="ARBA" id="ARBA00022777"/>
    </source>
</evidence>
<dbReference type="InterPro" id="IPR003660">
    <property type="entry name" value="HAMP_dom"/>
</dbReference>
<dbReference type="EC" id="2.7.13.3" evidence="3"/>
<dbReference type="Pfam" id="PF00672">
    <property type="entry name" value="HAMP"/>
    <property type="match status" value="1"/>
</dbReference>
<dbReference type="OrthoDB" id="9813151at2"/>
<dbReference type="InterPro" id="IPR003594">
    <property type="entry name" value="HATPase_dom"/>
</dbReference>
<evidence type="ECO:0000256" key="4">
    <source>
        <dbReference type="ARBA" id="ARBA00022475"/>
    </source>
</evidence>
<dbReference type="GO" id="GO:0005886">
    <property type="term" value="C:plasma membrane"/>
    <property type="evidence" value="ECO:0007669"/>
    <property type="project" value="UniProtKB-SubCell"/>
</dbReference>
<dbReference type="GO" id="GO:0005524">
    <property type="term" value="F:ATP binding"/>
    <property type="evidence" value="ECO:0007669"/>
    <property type="project" value="UniProtKB-KW"/>
</dbReference>
<dbReference type="InterPro" id="IPR004358">
    <property type="entry name" value="Sig_transdc_His_kin-like_C"/>
</dbReference>
<evidence type="ECO:0000256" key="10">
    <source>
        <dbReference type="ARBA" id="ARBA00022840"/>
    </source>
</evidence>
<dbReference type="SMART" id="SM00387">
    <property type="entry name" value="HATPase_c"/>
    <property type="match status" value="1"/>
</dbReference>
<feature type="transmembrane region" description="Helical" evidence="14">
    <location>
        <begin position="21"/>
        <end position="40"/>
    </location>
</feature>
<feature type="domain" description="Histidine kinase" evidence="15">
    <location>
        <begin position="267"/>
        <end position="480"/>
    </location>
</feature>
<keyword evidence="18" id="KW-1185">Reference proteome</keyword>
<gene>
    <name evidence="17" type="ORF">SAMN00768000_2067</name>
</gene>
<evidence type="ECO:0000256" key="8">
    <source>
        <dbReference type="ARBA" id="ARBA00022741"/>
    </source>
</evidence>
<dbReference type="SMART" id="SM00388">
    <property type="entry name" value="HisKA"/>
    <property type="match status" value="1"/>
</dbReference>
<dbReference type="InterPro" id="IPR005467">
    <property type="entry name" value="His_kinase_dom"/>
</dbReference>
<dbReference type="SUPFAM" id="SSF55874">
    <property type="entry name" value="ATPase domain of HSP90 chaperone/DNA topoisomerase II/histidine kinase"/>
    <property type="match status" value="1"/>
</dbReference>
<dbReference type="GO" id="GO:0000155">
    <property type="term" value="F:phosphorelay sensor kinase activity"/>
    <property type="evidence" value="ECO:0007669"/>
    <property type="project" value="InterPro"/>
</dbReference>
<evidence type="ECO:0000256" key="11">
    <source>
        <dbReference type="ARBA" id="ARBA00022989"/>
    </source>
</evidence>
<comment type="subcellular location">
    <subcellularLocation>
        <location evidence="2">Cell membrane</location>
        <topology evidence="2">Multi-pass membrane protein</topology>
    </subcellularLocation>
</comment>
<keyword evidence="12" id="KW-0902">Two-component regulatory system</keyword>
<keyword evidence="4" id="KW-1003">Cell membrane</keyword>
<dbReference type="EMBL" id="FWWY01000001">
    <property type="protein sequence ID" value="SMC05163.1"/>
    <property type="molecule type" value="Genomic_DNA"/>
</dbReference>
<sequence length="483" mass="53360">MFRRLWSRTQKSLSSRLIFSHVAVTIMVLAIALGISNITFRNYLVGSQIKSLAQQGQTLSRVMQGYFSGTLYGPEAAYLIHVVQGTLNDRVYVLDNTGQILLETGNNQLPQAPWSQNVLAHVLINGQEFQGILEGGNRRPEATAGIPVIVHGQVVGGVFLEAPLSNSNKTAASLTGLLLVGELASIVMAGILAYGFSKRLTSPLIALRQTVSQMGRGNDQEEMHAKIEGPQEVRDLAQEFNRMSDRIHLQMMQLRKEAEVRDTLLAHVAHDLRTPLTSIRGFLEAIRDHMVEGPGLDRAVEVAWEETLRLKRLVDRLLAATRIQSGIGNKSPVHVSTWIETTLERVTPLAQETHHPLIWRRRDDAVILAVEDYLVEALINVIDNAAKWGPADTPIIIDTVRDQEEQTIHVSVKDQGPGIPEEMLDHVFERFVTGDKARRGSSGLGLSIVYEVMQQHGGRVRALNDAEGGALIIMTLPVLPERA</sequence>
<evidence type="ECO:0000256" key="6">
    <source>
        <dbReference type="ARBA" id="ARBA00022679"/>
    </source>
</evidence>
<dbReference type="Gene3D" id="1.10.287.130">
    <property type="match status" value="1"/>
</dbReference>
<evidence type="ECO:0000256" key="7">
    <source>
        <dbReference type="ARBA" id="ARBA00022692"/>
    </source>
</evidence>
<dbReference type="PROSITE" id="PS50109">
    <property type="entry name" value="HIS_KIN"/>
    <property type="match status" value="1"/>
</dbReference>
<dbReference type="SMART" id="SM00304">
    <property type="entry name" value="HAMP"/>
    <property type="match status" value="1"/>
</dbReference>
<dbReference type="PROSITE" id="PS50885">
    <property type="entry name" value="HAMP"/>
    <property type="match status" value="1"/>
</dbReference>
<evidence type="ECO:0000256" key="1">
    <source>
        <dbReference type="ARBA" id="ARBA00000085"/>
    </source>
</evidence>
<keyword evidence="6" id="KW-0808">Transferase</keyword>
<dbReference type="InterPro" id="IPR003661">
    <property type="entry name" value="HisK_dim/P_dom"/>
</dbReference>
<evidence type="ECO:0000256" key="14">
    <source>
        <dbReference type="SAM" id="Phobius"/>
    </source>
</evidence>
<keyword evidence="7 14" id="KW-0812">Transmembrane</keyword>
<dbReference type="CDD" id="cd00075">
    <property type="entry name" value="HATPase"/>
    <property type="match status" value="1"/>
</dbReference>
<dbReference type="InterPro" id="IPR050398">
    <property type="entry name" value="HssS/ArlS-like"/>
</dbReference>
<dbReference type="PANTHER" id="PTHR45528:SF1">
    <property type="entry name" value="SENSOR HISTIDINE KINASE CPXA"/>
    <property type="match status" value="1"/>
</dbReference>
<evidence type="ECO:0000259" key="16">
    <source>
        <dbReference type="PROSITE" id="PS50885"/>
    </source>
</evidence>
<dbReference type="Proteomes" id="UP000192660">
    <property type="component" value="Unassembled WGS sequence"/>
</dbReference>
<dbReference type="Gene3D" id="6.10.340.10">
    <property type="match status" value="1"/>
</dbReference>
<dbReference type="STRING" id="28034.BFX07_14730"/>